<evidence type="ECO:0000256" key="1">
    <source>
        <dbReference type="ARBA" id="ARBA00004496"/>
    </source>
</evidence>
<evidence type="ECO:0000256" key="2">
    <source>
        <dbReference type="ARBA" id="ARBA00022490"/>
    </source>
</evidence>
<dbReference type="Proteomes" id="UP000494165">
    <property type="component" value="Unassembled WGS sequence"/>
</dbReference>
<dbReference type="PROSITE" id="PS50033">
    <property type="entry name" value="UBX"/>
    <property type="match status" value="1"/>
</dbReference>
<comment type="caution">
    <text evidence="6">The sequence shown here is derived from an EMBL/GenBank/DDBJ whole genome shotgun (WGS) entry which is preliminary data.</text>
</comment>
<dbReference type="Pfam" id="PF00789">
    <property type="entry name" value="UBX"/>
    <property type="match status" value="1"/>
</dbReference>
<dbReference type="InterPro" id="IPR029071">
    <property type="entry name" value="Ubiquitin-like_domsf"/>
</dbReference>
<feature type="region of interest" description="Disordered" evidence="4">
    <location>
        <begin position="204"/>
        <end position="227"/>
    </location>
</feature>
<dbReference type="GO" id="GO:0005634">
    <property type="term" value="C:nucleus"/>
    <property type="evidence" value="ECO:0007669"/>
    <property type="project" value="TreeGrafter"/>
</dbReference>
<keyword evidence="3" id="KW-0175">Coiled coil</keyword>
<reference evidence="6 7" key="1">
    <citation type="submission" date="2020-04" db="EMBL/GenBank/DDBJ databases">
        <authorList>
            <person name="Alioto T."/>
            <person name="Alioto T."/>
            <person name="Gomez Garrido J."/>
        </authorList>
    </citation>
    <scope>NUCLEOTIDE SEQUENCE [LARGE SCALE GENOMIC DNA]</scope>
</reference>
<dbReference type="GO" id="GO:0036435">
    <property type="term" value="F:K48-linked polyubiquitin modification-dependent protein binding"/>
    <property type="evidence" value="ECO:0007669"/>
    <property type="project" value="TreeGrafter"/>
</dbReference>
<evidence type="ECO:0000256" key="4">
    <source>
        <dbReference type="SAM" id="MobiDB-lite"/>
    </source>
</evidence>
<dbReference type="GO" id="GO:1903094">
    <property type="term" value="P:negative regulation of protein K48-linked deubiquitination"/>
    <property type="evidence" value="ECO:0007669"/>
    <property type="project" value="TreeGrafter"/>
</dbReference>
<evidence type="ECO:0000259" key="5">
    <source>
        <dbReference type="PROSITE" id="PS50033"/>
    </source>
</evidence>
<feature type="coiled-coil region" evidence="3">
    <location>
        <begin position="112"/>
        <end position="180"/>
    </location>
</feature>
<dbReference type="AlphaFoldDB" id="A0A8S1CUZ7"/>
<feature type="domain" description="UBX" evidence="5">
    <location>
        <begin position="227"/>
        <end position="305"/>
    </location>
</feature>
<dbReference type="Gene3D" id="3.10.20.90">
    <property type="entry name" value="Phosphatidylinositol 3-kinase Catalytic Subunit, Chain A, domain 1"/>
    <property type="match status" value="1"/>
</dbReference>
<organism evidence="6 7">
    <name type="scientific">Cloeon dipterum</name>
    <dbReference type="NCBI Taxonomy" id="197152"/>
    <lineage>
        <taxon>Eukaryota</taxon>
        <taxon>Metazoa</taxon>
        <taxon>Ecdysozoa</taxon>
        <taxon>Arthropoda</taxon>
        <taxon>Hexapoda</taxon>
        <taxon>Insecta</taxon>
        <taxon>Pterygota</taxon>
        <taxon>Palaeoptera</taxon>
        <taxon>Ephemeroptera</taxon>
        <taxon>Pisciforma</taxon>
        <taxon>Baetidae</taxon>
        <taxon>Cloeon</taxon>
    </lineage>
</organism>
<dbReference type="CDD" id="cd01772">
    <property type="entry name" value="UBX_UBXN1"/>
    <property type="match status" value="1"/>
</dbReference>
<dbReference type="SMART" id="SM00166">
    <property type="entry name" value="UBX"/>
    <property type="match status" value="1"/>
</dbReference>
<comment type="subcellular location">
    <subcellularLocation>
        <location evidence="1">Cytoplasm</location>
    </subcellularLocation>
</comment>
<dbReference type="Pfam" id="PF24560">
    <property type="entry name" value="zf-C2H2_OTU1_C"/>
    <property type="match status" value="1"/>
</dbReference>
<evidence type="ECO:0000313" key="7">
    <source>
        <dbReference type="Proteomes" id="UP000494165"/>
    </source>
</evidence>
<dbReference type="SUPFAM" id="SSF54236">
    <property type="entry name" value="Ubiquitin-like"/>
    <property type="match status" value="1"/>
</dbReference>
<dbReference type="GO" id="GO:0031397">
    <property type="term" value="P:negative regulation of protein ubiquitination"/>
    <property type="evidence" value="ECO:0007669"/>
    <property type="project" value="TreeGrafter"/>
</dbReference>
<dbReference type="EMBL" id="CADEPI010000066">
    <property type="protein sequence ID" value="CAB3371867.1"/>
    <property type="molecule type" value="Genomic_DNA"/>
</dbReference>
<keyword evidence="7" id="KW-1185">Reference proteome</keyword>
<dbReference type="InterPro" id="IPR013087">
    <property type="entry name" value="Znf_C2H2_type"/>
</dbReference>
<feature type="compositionally biased region" description="Low complexity" evidence="4">
    <location>
        <begin position="207"/>
        <end position="216"/>
    </location>
</feature>
<dbReference type="PANTHER" id="PTHR46340:SF1">
    <property type="entry name" value="UBX DOMAIN-CONTAINING PROTEIN 1"/>
    <property type="match status" value="1"/>
</dbReference>
<keyword evidence="2" id="KW-0963">Cytoplasm</keyword>
<dbReference type="GO" id="GO:0032435">
    <property type="term" value="P:negative regulation of proteasomal ubiquitin-dependent protein catabolic process"/>
    <property type="evidence" value="ECO:0007669"/>
    <property type="project" value="TreeGrafter"/>
</dbReference>
<dbReference type="PROSITE" id="PS00028">
    <property type="entry name" value="ZINC_FINGER_C2H2_1"/>
    <property type="match status" value="1"/>
</dbReference>
<name>A0A8S1CUZ7_9INSE</name>
<dbReference type="InterPro" id="IPR001012">
    <property type="entry name" value="UBX_dom"/>
</dbReference>
<evidence type="ECO:0000256" key="3">
    <source>
        <dbReference type="SAM" id="Coils"/>
    </source>
</evidence>
<sequence length="309" mass="35367">MPYHAIGRKIYFHLVLAQCTNKIIIFYRVDCRVMEQEKPAMESAPTATTDEKSSEAVAAASASDDAAAEAKSLKCNQCGKLFKGQLEVEYHAAKTDHFDFSESTEEIKPLSEEEKKEQIRLMEEKIKQKRKEREEQEKVEALEREKIRIKSGKEMIATRRRLEEDEMKKIMDQRKREKMEDQLARQRIKEKIEQDKLARQAKYSNTPVVEPKAPVQPAAPQPKAPPKDYTETKINIRLTNGQTITQSFKAKEELSAVRLFVTLNRTDGAAPFSMMTSFPRKVFQEDDYAKPLDVLGLVPSAVITVTKAQ</sequence>
<gene>
    <name evidence="6" type="ORF">CLODIP_2_CD00483</name>
</gene>
<dbReference type="OrthoDB" id="10254930at2759"/>
<feature type="region of interest" description="Disordered" evidence="4">
    <location>
        <begin position="41"/>
        <end position="60"/>
    </location>
</feature>
<dbReference type="InterPro" id="IPR057766">
    <property type="entry name" value="Znf-C2H2_OTU1-like_C"/>
</dbReference>
<dbReference type="GO" id="GO:0005737">
    <property type="term" value="C:cytoplasm"/>
    <property type="evidence" value="ECO:0007669"/>
    <property type="project" value="UniProtKB-SubCell"/>
</dbReference>
<dbReference type="PANTHER" id="PTHR46340">
    <property type="entry name" value="UBX DOMAIN-CONTAINING PROTEIN 1"/>
    <property type="match status" value="1"/>
</dbReference>
<evidence type="ECO:0000313" key="6">
    <source>
        <dbReference type="EMBL" id="CAB3371867.1"/>
    </source>
</evidence>
<accession>A0A8S1CUZ7</accession>
<protein>
    <recommendedName>
        <fullName evidence="5">UBX domain-containing protein</fullName>
    </recommendedName>
</protein>
<proteinExistence type="predicted"/>